<keyword evidence="12" id="KW-0282">Flagellum</keyword>
<dbReference type="AlphaFoldDB" id="A0A345ZX70"/>
<dbReference type="GO" id="GO:0005198">
    <property type="term" value="F:structural molecule activity"/>
    <property type="evidence" value="ECO:0007669"/>
    <property type="project" value="UniProtKB-UniRule"/>
</dbReference>
<feature type="signal peptide" evidence="8">
    <location>
        <begin position="1"/>
        <end position="16"/>
    </location>
</feature>
<dbReference type="PRINTS" id="PR01005">
    <property type="entry name" value="FLGHOOKAP1"/>
</dbReference>
<dbReference type="InterPro" id="IPR002371">
    <property type="entry name" value="FlgK"/>
</dbReference>
<evidence type="ECO:0000256" key="6">
    <source>
        <dbReference type="ARBA" id="ARBA00023143"/>
    </source>
</evidence>
<sequence>MSLSIARYAATSALMAAETQLSVTSANIANADVDGYTRKTVTQVSTVSNGIGSGTAVTGISGSVDKLLLKSLMQAVSDLGAASTTNDYASQLQSYFGSTTGSSDSSGTSIASTMASLATAVSNLADTPESSTLKQQVVSALDDVAAQLRDTSSSIQTLRSNADQQIGTAVDAVNSDLATIKDLNSQIVKSTAAGESTADLEDKRNSALQDLSSYMGVNYSVTSSGAMQIYTASGQTLLDSSVHALSFTTAAKVTAASSYPSGGLSGVTVDGADITSQMKSGSIAALVSQRDSVLPASQSELDELAVQLADTLNTVSNAGTASPPPNSLTGTTAVAAGDTLSGTGTFRVAVTDGSGSLVSYQDFDLSNYATVGDLVSAINGVSGLSASIDASGHVVIAAADASGGIAVNEMTSSVGTEGKGLSDWLGLNNMVSATGASDFAVSSSLLSDSSKLASSSLNSSATLTIGAQVVTAGSTVVAQKLYDALTGDTAFSAAGDLSSRTTSFSSYAADIVADAASAATKASNTLTSKETVKSNLADTISSQSGVNVDEETARLSDLQNAYAAAAQVLQTLNNMFTSLINSVQST</sequence>
<keyword evidence="12" id="KW-0969">Cilium</keyword>
<evidence type="ECO:0000256" key="7">
    <source>
        <dbReference type="RuleBase" id="RU362065"/>
    </source>
</evidence>
<dbReference type="OrthoDB" id="7181295at2"/>
<dbReference type="InterPro" id="IPR019776">
    <property type="entry name" value="Flagellar_basal_body_rod_CS"/>
</dbReference>
<dbReference type="Pfam" id="PF00460">
    <property type="entry name" value="Flg_bb_rod"/>
    <property type="match status" value="1"/>
</dbReference>
<feature type="domain" description="Flagellar basal body rod protein N-terminal" evidence="9">
    <location>
        <begin position="8"/>
        <end position="37"/>
    </location>
</feature>
<dbReference type="GO" id="GO:0005576">
    <property type="term" value="C:extracellular region"/>
    <property type="evidence" value="ECO:0007669"/>
    <property type="project" value="UniProtKB-SubCell"/>
</dbReference>
<dbReference type="InterPro" id="IPR053927">
    <property type="entry name" value="FlgK_helical"/>
</dbReference>
<keyword evidence="12" id="KW-0966">Cell projection</keyword>
<dbReference type="GO" id="GO:0009424">
    <property type="term" value="C:bacterial-type flagellum hook"/>
    <property type="evidence" value="ECO:0007669"/>
    <property type="project" value="UniProtKB-UniRule"/>
</dbReference>
<protein>
    <recommendedName>
        <fullName evidence="4 7">Flagellar hook-associated protein 1</fullName>
        <shortName evidence="7">HAP1</shortName>
    </recommendedName>
</protein>
<evidence type="ECO:0000256" key="5">
    <source>
        <dbReference type="ARBA" id="ARBA00022525"/>
    </source>
</evidence>
<dbReference type="InterPro" id="IPR010930">
    <property type="entry name" value="Flg_bb/hook_C_dom"/>
</dbReference>
<dbReference type="InterPro" id="IPR001444">
    <property type="entry name" value="Flag_bb_rod_N"/>
</dbReference>
<keyword evidence="8" id="KW-0732">Signal</keyword>
<evidence type="ECO:0000313" key="13">
    <source>
        <dbReference type="Proteomes" id="UP000254889"/>
    </source>
</evidence>
<evidence type="ECO:0000256" key="3">
    <source>
        <dbReference type="ARBA" id="ARBA00009677"/>
    </source>
</evidence>
<comment type="similarity">
    <text evidence="3 7">Belongs to the flagella basal body rod proteins family.</text>
</comment>
<reference evidence="12 13" key="1">
    <citation type="submission" date="2018-07" db="EMBL/GenBank/DDBJ databases">
        <authorList>
            <person name="Quirk P.G."/>
            <person name="Krulwich T.A."/>
        </authorList>
    </citation>
    <scope>NUCLEOTIDE SEQUENCE [LARGE SCALE GENOMIC DNA]</scope>
    <source>
        <strain evidence="12 13">CC-BB4</strain>
    </source>
</reference>
<feature type="domain" description="Flagellar hook-associated protein FlgK helical" evidence="11">
    <location>
        <begin position="104"/>
        <end position="320"/>
    </location>
</feature>
<dbReference type="Proteomes" id="UP000254889">
    <property type="component" value="Chromosome"/>
</dbReference>
<dbReference type="RefSeq" id="WP_115691896.1">
    <property type="nucleotide sequence ID" value="NZ_CP031417.1"/>
</dbReference>
<name>A0A345ZX70_9HYPH</name>
<evidence type="ECO:0000256" key="2">
    <source>
        <dbReference type="ARBA" id="ARBA00004613"/>
    </source>
</evidence>
<dbReference type="GO" id="GO:0009425">
    <property type="term" value="C:bacterial-type flagellum basal body"/>
    <property type="evidence" value="ECO:0007669"/>
    <property type="project" value="UniProtKB-SubCell"/>
</dbReference>
<feature type="chain" id="PRO_5016700953" description="Flagellar hook-associated protein 1" evidence="8">
    <location>
        <begin position="17"/>
        <end position="586"/>
    </location>
</feature>
<dbReference type="Pfam" id="PF22638">
    <property type="entry name" value="FlgK_D1"/>
    <property type="match status" value="1"/>
</dbReference>
<gene>
    <name evidence="7 12" type="primary">flgK</name>
    <name evidence="12" type="ORF">DW352_13940</name>
</gene>
<evidence type="ECO:0000259" key="10">
    <source>
        <dbReference type="Pfam" id="PF06429"/>
    </source>
</evidence>
<dbReference type="PANTHER" id="PTHR30033">
    <property type="entry name" value="FLAGELLAR HOOK-ASSOCIATED PROTEIN 1"/>
    <property type="match status" value="1"/>
</dbReference>
<keyword evidence="6 7" id="KW-0975">Bacterial flagellum</keyword>
<dbReference type="GO" id="GO:0044780">
    <property type="term" value="P:bacterial-type flagellum assembly"/>
    <property type="evidence" value="ECO:0007669"/>
    <property type="project" value="InterPro"/>
</dbReference>
<evidence type="ECO:0000259" key="11">
    <source>
        <dbReference type="Pfam" id="PF22638"/>
    </source>
</evidence>
<proteinExistence type="inferred from homology"/>
<evidence type="ECO:0000256" key="4">
    <source>
        <dbReference type="ARBA" id="ARBA00016244"/>
    </source>
</evidence>
<evidence type="ECO:0000256" key="1">
    <source>
        <dbReference type="ARBA" id="ARBA00004117"/>
    </source>
</evidence>
<dbReference type="KEGG" id="ptaw:DW352_13940"/>
<dbReference type="NCBIfam" id="TIGR02492">
    <property type="entry name" value="flgK_ends"/>
    <property type="match status" value="1"/>
</dbReference>
<evidence type="ECO:0000259" key="9">
    <source>
        <dbReference type="Pfam" id="PF00460"/>
    </source>
</evidence>
<dbReference type="EMBL" id="CP031417">
    <property type="protein sequence ID" value="AXK81517.1"/>
    <property type="molecule type" value="Genomic_DNA"/>
</dbReference>
<evidence type="ECO:0000313" key="12">
    <source>
        <dbReference type="EMBL" id="AXK81517.1"/>
    </source>
</evidence>
<dbReference type="Pfam" id="PF06429">
    <property type="entry name" value="Flg_bbr_C"/>
    <property type="match status" value="1"/>
</dbReference>
<comment type="subcellular location">
    <subcellularLocation>
        <location evidence="1">Bacterial flagellum basal body</location>
    </subcellularLocation>
    <subcellularLocation>
        <location evidence="2 7">Secreted</location>
    </subcellularLocation>
</comment>
<dbReference type="SUPFAM" id="SSF64518">
    <property type="entry name" value="Phase 1 flagellin"/>
    <property type="match status" value="1"/>
</dbReference>
<feature type="domain" description="Flagellar basal-body/hook protein C-terminal" evidence="10">
    <location>
        <begin position="542"/>
        <end position="581"/>
    </location>
</feature>
<dbReference type="PROSITE" id="PS00588">
    <property type="entry name" value="FLAGELLA_BB_ROD"/>
    <property type="match status" value="1"/>
</dbReference>
<organism evidence="12 13">
    <name type="scientific">Pseudolabrys taiwanensis</name>
    <dbReference type="NCBI Taxonomy" id="331696"/>
    <lineage>
        <taxon>Bacteria</taxon>
        <taxon>Pseudomonadati</taxon>
        <taxon>Pseudomonadota</taxon>
        <taxon>Alphaproteobacteria</taxon>
        <taxon>Hyphomicrobiales</taxon>
        <taxon>Xanthobacteraceae</taxon>
        <taxon>Pseudolabrys</taxon>
    </lineage>
</organism>
<evidence type="ECO:0000256" key="8">
    <source>
        <dbReference type="SAM" id="SignalP"/>
    </source>
</evidence>
<dbReference type="PANTHER" id="PTHR30033:SF1">
    <property type="entry name" value="FLAGELLAR HOOK-ASSOCIATED PROTEIN 1"/>
    <property type="match status" value="1"/>
</dbReference>
<accession>A0A345ZX70</accession>
<keyword evidence="5 7" id="KW-0964">Secreted</keyword>
<keyword evidence="13" id="KW-1185">Reference proteome</keyword>